<keyword evidence="5 10" id="KW-0812">Transmembrane</keyword>
<keyword evidence="3" id="KW-0813">Transport</keyword>
<keyword evidence="3" id="KW-0410">Iron transport</keyword>
<comment type="catalytic activity">
    <reaction evidence="8">
        <text>Fe(2+)(in) = Fe(2+)(out)</text>
        <dbReference type="Rhea" id="RHEA:28486"/>
        <dbReference type="ChEBI" id="CHEBI:29033"/>
    </reaction>
    <physiologicalReaction direction="left-to-right" evidence="8">
        <dbReference type="Rhea" id="RHEA:28487"/>
    </physiologicalReaction>
</comment>
<comment type="similarity">
    <text evidence="2">Belongs to the CCC1 family.</text>
</comment>
<evidence type="ECO:0000256" key="2">
    <source>
        <dbReference type="ARBA" id="ARBA00007049"/>
    </source>
</evidence>
<keyword evidence="3" id="KW-0406">Ion transport</keyword>
<evidence type="ECO:0000256" key="1">
    <source>
        <dbReference type="ARBA" id="ARBA00004128"/>
    </source>
</evidence>
<evidence type="ECO:0000256" key="5">
    <source>
        <dbReference type="ARBA" id="ARBA00022692"/>
    </source>
</evidence>
<protein>
    <submittedName>
        <fullName evidence="11">Uncharacterized protein</fullName>
    </submittedName>
</protein>
<dbReference type="CDD" id="cd02432">
    <property type="entry name" value="Nodulin-21_like_1"/>
    <property type="match status" value="1"/>
</dbReference>
<feature type="region of interest" description="Disordered" evidence="9">
    <location>
        <begin position="1"/>
        <end position="28"/>
    </location>
</feature>
<sequence length="270" mass="27989">MAQNGLSSEASAQPKVHPTDLESGSEGEHVVPTAVCEHKHYSHRAPWLRALVLGANDGLVSIASLMLGVGAVEHSVKTMVVGGLAGLVAGACSMAIGEFVSVYSQRDAEKADVEKERQEHAKGPEACARELEELAQIYVSRGLGYELARQVAVELSEKDPIRAHARDELGIDMDDYSNPMQAAVASAVAFASGGAIPLLAGSFIADFKYRLTSVIISTSLALALFGAVGAKLGGAPIPKAALRVLIGGALAMLLTFAILKLFGAAGVSSV</sequence>
<feature type="transmembrane region" description="Helical" evidence="10">
    <location>
        <begin position="244"/>
        <end position="267"/>
    </location>
</feature>
<keyword evidence="12" id="KW-1185">Reference proteome</keyword>
<keyword evidence="7 10" id="KW-0472">Membrane</keyword>
<dbReference type="GO" id="GO:0030026">
    <property type="term" value="P:intracellular manganese ion homeostasis"/>
    <property type="evidence" value="ECO:0007669"/>
    <property type="project" value="InterPro"/>
</dbReference>
<dbReference type="Proteomes" id="UP000822688">
    <property type="component" value="Chromosome 12"/>
</dbReference>
<name>A0A8T0G8V3_CERPU</name>
<feature type="transmembrane region" description="Helical" evidence="10">
    <location>
        <begin position="182"/>
        <end position="205"/>
    </location>
</feature>
<dbReference type="PANTHER" id="PTHR31851">
    <property type="entry name" value="FE(2+)/MN(2+) TRANSPORTER PCL1"/>
    <property type="match status" value="1"/>
</dbReference>
<evidence type="ECO:0000313" key="11">
    <source>
        <dbReference type="EMBL" id="KAG0555500.1"/>
    </source>
</evidence>
<dbReference type="Pfam" id="PF01988">
    <property type="entry name" value="VIT1"/>
    <property type="match status" value="1"/>
</dbReference>
<keyword evidence="3" id="KW-0408">Iron</keyword>
<proteinExistence type="inferred from homology"/>
<accession>A0A8T0G8V3</accession>
<feature type="transmembrane region" description="Helical" evidence="10">
    <location>
        <begin position="211"/>
        <end position="232"/>
    </location>
</feature>
<gene>
    <name evidence="11" type="ORF">KC19_12G173700</name>
</gene>
<evidence type="ECO:0000256" key="9">
    <source>
        <dbReference type="SAM" id="MobiDB-lite"/>
    </source>
</evidence>
<feature type="transmembrane region" description="Helical" evidence="10">
    <location>
        <begin position="79"/>
        <end position="100"/>
    </location>
</feature>
<keyword evidence="4" id="KW-0926">Vacuole</keyword>
<evidence type="ECO:0000256" key="3">
    <source>
        <dbReference type="ARBA" id="ARBA00022496"/>
    </source>
</evidence>
<reference evidence="11" key="1">
    <citation type="submission" date="2020-06" db="EMBL/GenBank/DDBJ databases">
        <title>WGS assembly of Ceratodon purpureus strain R40.</title>
        <authorList>
            <person name="Carey S.B."/>
            <person name="Jenkins J."/>
            <person name="Shu S."/>
            <person name="Lovell J.T."/>
            <person name="Sreedasyam A."/>
            <person name="Maumus F."/>
            <person name="Tiley G.P."/>
            <person name="Fernandez-Pozo N."/>
            <person name="Barry K."/>
            <person name="Chen C."/>
            <person name="Wang M."/>
            <person name="Lipzen A."/>
            <person name="Daum C."/>
            <person name="Saski C.A."/>
            <person name="Payton A.C."/>
            <person name="Mcbreen J.C."/>
            <person name="Conrad R.E."/>
            <person name="Kollar L.M."/>
            <person name="Olsson S."/>
            <person name="Huttunen S."/>
            <person name="Landis J.B."/>
            <person name="Wickett N.J."/>
            <person name="Johnson M.G."/>
            <person name="Rensing S.A."/>
            <person name="Grimwood J."/>
            <person name="Schmutz J."/>
            <person name="Mcdaniel S.F."/>
        </authorList>
    </citation>
    <scope>NUCLEOTIDE SEQUENCE</scope>
    <source>
        <strain evidence="11">R40</strain>
    </source>
</reference>
<evidence type="ECO:0000256" key="6">
    <source>
        <dbReference type="ARBA" id="ARBA00022989"/>
    </source>
</evidence>
<evidence type="ECO:0000256" key="8">
    <source>
        <dbReference type="ARBA" id="ARBA00044464"/>
    </source>
</evidence>
<organism evidence="11 12">
    <name type="scientific">Ceratodon purpureus</name>
    <name type="common">Fire moss</name>
    <name type="synonym">Dicranum purpureum</name>
    <dbReference type="NCBI Taxonomy" id="3225"/>
    <lineage>
        <taxon>Eukaryota</taxon>
        <taxon>Viridiplantae</taxon>
        <taxon>Streptophyta</taxon>
        <taxon>Embryophyta</taxon>
        <taxon>Bryophyta</taxon>
        <taxon>Bryophytina</taxon>
        <taxon>Bryopsida</taxon>
        <taxon>Dicranidae</taxon>
        <taxon>Pseudoditrichales</taxon>
        <taxon>Ditrichaceae</taxon>
        <taxon>Ceratodon</taxon>
    </lineage>
</organism>
<evidence type="ECO:0000256" key="4">
    <source>
        <dbReference type="ARBA" id="ARBA00022554"/>
    </source>
</evidence>
<comment type="caution">
    <text evidence="11">The sequence shown here is derived from an EMBL/GenBank/DDBJ whole genome shotgun (WGS) entry which is preliminary data.</text>
</comment>
<dbReference type="GO" id="GO:0005384">
    <property type="term" value="F:manganese ion transmembrane transporter activity"/>
    <property type="evidence" value="ECO:0007669"/>
    <property type="project" value="InterPro"/>
</dbReference>
<dbReference type="InterPro" id="IPR008217">
    <property type="entry name" value="Ccc1_fam"/>
</dbReference>
<feature type="compositionally biased region" description="Polar residues" evidence="9">
    <location>
        <begin position="1"/>
        <end position="11"/>
    </location>
</feature>
<dbReference type="AlphaFoldDB" id="A0A8T0G8V3"/>
<evidence type="ECO:0000256" key="10">
    <source>
        <dbReference type="SAM" id="Phobius"/>
    </source>
</evidence>
<feature type="transmembrane region" description="Helical" evidence="10">
    <location>
        <begin position="47"/>
        <end position="67"/>
    </location>
</feature>
<evidence type="ECO:0000313" key="12">
    <source>
        <dbReference type="Proteomes" id="UP000822688"/>
    </source>
</evidence>
<comment type="subcellular location">
    <subcellularLocation>
        <location evidence="1">Vacuole membrane</location>
        <topology evidence="1">Multi-pass membrane protein</topology>
    </subcellularLocation>
</comment>
<dbReference type="GO" id="GO:0005774">
    <property type="term" value="C:vacuolar membrane"/>
    <property type="evidence" value="ECO:0007669"/>
    <property type="project" value="UniProtKB-SubCell"/>
</dbReference>
<dbReference type="EMBL" id="CM026433">
    <property type="protein sequence ID" value="KAG0555500.1"/>
    <property type="molecule type" value="Genomic_DNA"/>
</dbReference>
<dbReference type="GO" id="GO:0006826">
    <property type="term" value="P:iron ion transport"/>
    <property type="evidence" value="ECO:0007669"/>
    <property type="project" value="UniProtKB-KW"/>
</dbReference>
<evidence type="ECO:0000256" key="7">
    <source>
        <dbReference type="ARBA" id="ARBA00023136"/>
    </source>
</evidence>
<keyword evidence="6 10" id="KW-1133">Transmembrane helix</keyword>